<evidence type="ECO:0000256" key="3">
    <source>
        <dbReference type="ARBA" id="ARBA00022842"/>
    </source>
</evidence>
<evidence type="ECO:0000256" key="2">
    <source>
        <dbReference type="ARBA" id="ARBA00022723"/>
    </source>
</evidence>
<name>A0AAV7F1D6_ARIFI</name>
<keyword evidence="4" id="KW-0456">Lyase</keyword>
<dbReference type="PANTHER" id="PTHR31225:SF93">
    <property type="entry name" value="ALPHA-HUMULENE_(-)-(E)-BETA-CARYOPHYLLENE SYNTHASE"/>
    <property type="match status" value="1"/>
</dbReference>
<protein>
    <recommendedName>
        <fullName evidence="5">Terpene synthase metal-binding domain-containing protein</fullName>
    </recommendedName>
</protein>
<dbReference type="GO" id="GO:0010333">
    <property type="term" value="F:terpene synthase activity"/>
    <property type="evidence" value="ECO:0007669"/>
    <property type="project" value="InterPro"/>
</dbReference>
<dbReference type="InterPro" id="IPR005630">
    <property type="entry name" value="Terpene_synthase_metal-bd"/>
</dbReference>
<keyword evidence="3" id="KW-0460">Magnesium</keyword>
<organism evidence="6 7">
    <name type="scientific">Aristolochia fimbriata</name>
    <name type="common">White veined hardy Dutchman's pipe vine</name>
    <dbReference type="NCBI Taxonomy" id="158543"/>
    <lineage>
        <taxon>Eukaryota</taxon>
        <taxon>Viridiplantae</taxon>
        <taxon>Streptophyta</taxon>
        <taxon>Embryophyta</taxon>
        <taxon>Tracheophyta</taxon>
        <taxon>Spermatophyta</taxon>
        <taxon>Magnoliopsida</taxon>
        <taxon>Magnoliidae</taxon>
        <taxon>Piperales</taxon>
        <taxon>Aristolochiaceae</taxon>
        <taxon>Aristolochia</taxon>
    </lineage>
</organism>
<evidence type="ECO:0000313" key="7">
    <source>
        <dbReference type="Proteomes" id="UP000825729"/>
    </source>
</evidence>
<evidence type="ECO:0000256" key="1">
    <source>
        <dbReference type="ARBA" id="ARBA00004721"/>
    </source>
</evidence>
<sequence>MEGLPEYMKPLYNEIVTLFKETEEKLDEEGYPNQIGYVGLGIESVQLTIYFFLVSLQLQELFWAYFKEAEWHHKGYTPGTEEYLHVATKSAGYHALCTLTMVFMKEASIEAFEWSKSYPKIIQSVAEMSRLMDDFASHEFEQERSHIPSSVECFMEEKGKTKEEVHGMFKSFYHQTWKDVNEACLRPTPFPMCIIGKPVNLARVIEALYYGNGKDEYTFSAGRIKEMIT</sequence>
<dbReference type="GO" id="GO:0016114">
    <property type="term" value="P:terpenoid biosynthetic process"/>
    <property type="evidence" value="ECO:0007669"/>
    <property type="project" value="InterPro"/>
</dbReference>
<keyword evidence="7" id="KW-1185">Reference proteome</keyword>
<dbReference type="Proteomes" id="UP000825729">
    <property type="component" value="Unassembled WGS sequence"/>
</dbReference>
<comment type="caution">
    <text evidence="6">The sequence shown here is derived from an EMBL/GenBank/DDBJ whole genome shotgun (WGS) entry which is preliminary data.</text>
</comment>
<dbReference type="InterPro" id="IPR050148">
    <property type="entry name" value="Terpene_synthase-like"/>
</dbReference>
<gene>
    <name evidence="6" type="ORF">H6P81_007099</name>
</gene>
<accession>A0AAV7F1D6</accession>
<evidence type="ECO:0000313" key="6">
    <source>
        <dbReference type="EMBL" id="KAG9454195.1"/>
    </source>
</evidence>
<dbReference type="Gene3D" id="1.10.600.10">
    <property type="entry name" value="Farnesyl Diphosphate Synthase"/>
    <property type="match status" value="1"/>
</dbReference>
<dbReference type="Pfam" id="PF03936">
    <property type="entry name" value="Terpene_synth_C"/>
    <property type="match status" value="1"/>
</dbReference>
<dbReference type="EMBL" id="JAINDJ010000003">
    <property type="protein sequence ID" value="KAG9454195.1"/>
    <property type="molecule type" value="Genomic_DNA"/>
</dbReference>
<feature type="domain" description="Terpene synthase metal-binding" evidence="5">
    <location>
        <begin position="1"/>
        <end position="179"/>
    </location>
</feature>
<dbReference type="SUPFAM" id="SSF48576">
    <property type="entry name" value="Terpenoid synthases"/>
    <property type="match status" value="1"/>
</dbReference>
<dbReference type="GO" id="GO:0000287">
    <property type="term" value="F:magnesium ion binding"/>
    <property type="evidence" value="ECO:0007669"/>
    <property type="project" value="InterPro"/>
</dbReference>
<dbReference type="PANTHER" id="PTHR31225">
    <property type="entry name" value="OS04G0344100 PROTEIN-RELATED"/>
    <property type="match status" value="1"/>
</dbReference>
<dbReference type="InterPro" id="IPR008949">
    <property type="entry name" value="Isoprenoid_synthase_dom_sf"/>
</dbReference>
<keyword evidence="2" id="KW-0479">Metal-binding</keyword>
<comment type="pathway">
    <text evidence="1">Secondary metabolite biosynthesis; terpenoid biosynthesis.</text>
</comment>
<dbReference type="AlphaFoldDB" id="A0AAV7F1D6"/>
<evidence type="ECO:0000259" key="5">
    <source>
        <dbReference type="Pfam" id="PF03936"/>
    </source>
</evidence>
<proteinExistence type="predicted"/>
<evidence type="ECO:0000256" key="4">
    <source>
        <dbReference type="ARBA" id="ARBA00023239"/>
    </source>
</evidence>
<reference evidence="6 7" key="1">
    <citation type="submission" date="2021-07" db="EMBL/GenBank/DDBJ databases">
        <title>The Aristolochia fimbriata genome: insights into angiosperm evolution, floral development and chemical biosynthesis.</title>
        <authorList>
            <person name="Jiao Y."/>
        </authorList>
    </citation>
    <scope>NUCLEOTIDE SEQUENCE [LARGE SCALE GENOMIC DNA]</scope>
    <source>
        <strain evidence="6">IBCAS-2021</strain>
        <tissue evidence="6">Leaf</tissue>
    </source>
</reference>